<protein>
    <recommendedName>
        <fullName evidence="3">Collagen-like protein</fullName>
    </recommendedName>
</protein>
<keyword evidence="2" id="KW-1185">Reference proteome</keyword>
<organism evidence="1 2">
    <name type="scientific">Dyadobacter luticola</name>
    <dbReference type="NCBI Taxonomy" id="1979387"/>
    <lineage>
        <taxon>Bacteria</taxon>
        <taxon>Pseudomonadati</taxon>
        <taxon>Bacteroidota</taxon>
        <taxon>Cytophagia</taxon>
        <taxon>Cytophagales</taxon>
        <taxon>Spirosomataceae</taxon>
        <taxon>Dyadobacter</taxon>
    </lineage>
</organism>
<gene>
    <name evidence="1" type="ORF">FEN17_14700</name>
</gene>
<dbReference type="Pfam" id="PF01391">
    <property type="entry name" value="Collagen"/>
    <property type="match status" value="1"/>
</dbReference>
<name>A0A5R9KX63_9BACT</name>
<dbReference type="RefSeq" id="WP_138366102.1">
    <property type="nucleotide sequence ID" value="NZ_VCEJ01000004.1"/>
</dbReference>
<dbReference type="PROSITE" id="PS51257">
    <property type="entry name" value="PROKAR_LIPOPROTEIN"/>
    <property type="match status" value="1"/>
</dbReference>
<evidence type="ECO:0008006" key="3">
    <source>
        <dbReference type="Google" id="ProtNLM"/>
    </source>
</evidence>
<dbReference type="OrthoDB" id="949042at2"/>
<accession>A0A5R9KX63</accession>
<sequence length="196" mass="21008">MLRNLIIIAFLGLAVFFVGCKGDQGDVGPAGTAGAAGAAGPQGPKGDTGVKGEDGIGAMVIQTGKVSTTDGAYIFGKSGLSTADSAFLANCVIQVYVTANNRNWGMPGKAYWVGLSTFTEFSYYNRYLNSRLYITLISEKWSEDQPVAPEREFQNIRAIIIPFTTYQQMGARMKSATYEETMSALGLTEKDVVQAD</sequence>
<proteinExistence type="predicted"/>
<evidence type="ECO:0000313" key="1">
    <source>
        <dbReference type="EMBL" id="TLV00728.1"/>
    </source>
</evidence>
<comment type="caution">
    <text evidence="1">The sequence shown here is derived from an EMBL/GenBank/DDBJ whole genome shotgun (WGS) entry which is preliminary data.</text>
</comment>
<evidence type="ECO:0000313" key="2">
    <source>
        <dbReference type="Proteomes" id="UP000306402"/>
    </source>
</evidence>
<dbReference type="AlphaFoldDB" id="A0A5R9KX63"/>
<dbReference type="Proteomes" id="UP000306402">
    <property type="component" value="Unassembled WGS sequence"/>
</dbReference>
<dbReference type="InterPro" id="IPR008160">
    <property type="entry name" value="Collagen"/>
</dbReference>
<dbReference type="EMBL" id="VCEJ01000004">
    <property type="protein sequence ID" value="TLV00728.1"/>
    <property type="molecule type" value="Genomic_DNA"/>
</dbReference>
<reference evidence="1 2" key="1">
    <citation type="submission" date="2019-05" db="EMBL/GenBank/DDBJ databases">
        <authorList>
            <person name="Qu J.-H."/>
        </authorList>
    </citation>
    <scope>NUCLEOTIDE SEQUENCE [LARGE SCALE GENOMIC DNA]</scope>
    <source>
        <strain evidence="1 2">T17</strain>
    </source>
</reference>